<gene>
    <name evidence="1" type="ORF">BA1DRAFT_04308</name>
</gene>
<comment type="caution">
    <text evidence="1">The sequence shown here is derived from an EMBL/GenBank/DDBJ whole genome shotgun (WGS) entry which is preliminary data.</text>
</comment>
<organism evidence="1 2">
    <name type="scientific">Photorhabdus aegyptia</name>
    <dbReference type="NCBI Taxonomy" id="2805098"/>
    <lineage>
        <taxon>Bacteria</taxon>
        <taxon>Pseudomonadati</taxon>
        <taxon>Pseudomonadota</taxon>
        <taxon>Gammaproteobacteria</taxon>
        <taxon>Enterobacterales</taxon>
        <taxon>Morganellaceae</taxon>
        <taxon>Photorhabdus</taxon>
    </lineage>
</organism>
<evidence type="ECO:0000313" key="1">
    <source>
        <dbReference type="EMBL" id="EYU13219.1"/>
    </source>
</evidence>
<proteinExistence type="predicted"/>
<sequence length="137" mass="15805">MSTFRPYKDAIDFDEIKRQRSSLDTWIEVNLDWIVSHPESKEESEKEIEKTKEKIPELDAILAKEPPPPELPPRKPLIKVSGVLEEFETLCVVGYFTDREYDPAAFARQVAERLPYSLERIGLKMGNSFHRATVSVV</sequence>
<keyword evidence="2" id="KW-1185">Reference proteome</keyword>
<dbReference type="RefSeq" id="WP_036783390.1">
    <property type="nucleotide sequence ID" value="NZ_CAWLTM010000012.1"/>
</dbReference>
<dbReference type="Proteomes" id="UP000023464">
    <property type="component" value="Unassembled WGS sequence"/>
</dbReference>
<name>A0A022PCG1_9GAMM</name>
<protein>
    <submittedName>
        <fullName evidence="1">Uncharacterized protein</fullName>
    </submittedName>
</protein>
<dbReference type="AlphaFoldDB" id="A0A022PCG1"/>
<reference evidence="1 2" key="1">
    <citation type="submission" date="2014-03" db="EMBL/GenBank/DDBJ databases">
        <title>Draft Genome of Photorhabdus luminescens BA1, an Egyptian Isolate.</title>
        <authorList>
            <person name="Ghazal S."/>
            <person name="Hurst S.G.IV."/>
            <person name="Morris K."/>
            <person name="Thomas K."/>
            <person name="Tisa L.S."/>
        </authorList>
    </citation>
    <scope>NUCLEOTIDE SEQUENCE [LARGE SCALE GENOMIC DNA]</scope>
    <source>
        <strain evidence="1 2">BA1</strain>
    </source>
</reference>
<dbReference type="PATRIC" id="fig|1393736.3.peg.4394"/>
<accession>A0A022PCG1</accession>
<dbReference type="EMBL" id="JFGV01000103">
    <property type="protein sequence ID" value="EYU13219.1"/>
    <property type="molecule type" value="Genomic_DNA"/>
</dbReference>
<evidence type="ECO:0000313" key="2">
    <source>
        <dbReference type="Proteomes" id="UP000023464"/>
    </source>
</evidence>